<reference evidence="1 2" key="1">
    <citation type="journal article" date="2020" name="Phytopathology">
        <title>A high-quality genome resource of Botrytis fragariae, a new and rapidly spreading fungal pathogen causing strawberry gray mold in the U.S.A.</title>
        <authorList>
            <person name="Wu Y."/>
            <person name="Saski C.A."/>
            <person name="Schnabel G."/>
            <person name="Xiao S."/>
            <person name="Hu M."/>
        </authorList>
    </citation>
    <scope>NUCLEOTIDE SEQUENCE [LARGE SCALE GENOMIC DNA]</scope>
    <source>
        <strain evidence="1 2">BVB16</strain>
    </source>
</reference>
<protein>
    <submittedName>
        <fullName evidence="1">Uncharacterized protein</fullName>
    </submittedName>
</protein>
<dbReference type="RefSeq" id="XP_037191651.1">
    <property type="nucleotide sequence ID" value="XM_037336441.1"/>
</dbReference>
<dbReference type="EMBL" id="JABFCT010000010">
    <property type="protein sequence ID" value="KAF5872705.1"/>
    <property type="molecule type" value="Genomic_DNA"/>
</dbReference>
<evidence type="ECO:0000313" key="1">
    <source>
        <dbReference type="EMBL" id="KAF5872705.1"/>
    </source>
</evidence>
<organism evidence="1 2">
    <name type="scientific">Botrytis fragariae</name>
    <dbReference type="NCBI Taxonomy" id="1964551"/>
    <lineage>
        <taxon>Eukaryota</taxon>
        <taxon>Fungi</taxon>
        <taxon>Dikarya</taxon>
        <taxon>Ascomycota</taxon>
        <taxon>Pezizomycotina</taxon>
        <taxon>Leotiomycetes</taxon>
        <taxon>Helotiales</taxon>
        <taxon>Sclerotiniaceae</taxon>
        <taxon>Botrytis</taxon>
    </lineage>
</organism>
<evidence type="ECO:0000313" key="2">
    <source>
        <dbReference type="Proteomes" id="UP000531561"/>
    </source>
</evidence>
<proteinExistence type="predicted"/>
<sequence>MTAINFHECLITDVKQRAFHRPCRLTATVPTNLMQKLVQYSSVELSGSGQLINYPRVDNPRLSIKILHKTYAVTTLACQHLQLRDFTRNTNDWYNDKLENDV</sequence>
<dbReference type="GeneID" id="59260133"/>
<name>A0A8H6AST0_9HELO</name>
<dbReference type="AlphaFoldDB" id="A0A8H6AST0"/>
<keyword evidence="2" id="KW-1185">Reference proteome</keyword>
<gene>
    <name evidence="1" type="ORF">Bfra_006068</name>
</gene>
<accession>A0A8H6AST0</accession>
<dbReference type="Proteomes" id="UP000531561">
    <property type="component" value="Unassembled WGS sequence"/>
</dbReference>
<comment type="caution">
    <text evidence="1">The sequence shown here is derived from an EMBL/GenBank/DDBJ whole genome shotgun (WGS) entry which is preliminary data.</text>
</comment>
<dbReference type="OrthoDB" id="10413413at2759"/>